<dbReference type="RefSeq" id="WP_209945242.1">
    <property type="nucleotide sequence ID" value="NZ_JAGGJU010000006.1"/>
</dbReference>
<dbReference type="Gene3D" id="3.40.50.1000">
    <property type="entry name" value="HAD superfamily/HAD-like"/>
    <property type="match status" value="1"/>
</dbReference>
<keyword evidence="9 10" id="KW-0119">Carbohydrate metabolism</keyword>
<gene>
    <name evidence="11" type="ORF">J2Z17_002407</name>
</gene>
<evidence type="ECO:0000313" key="12">
    <source>
        <dbReference type="Proteomes" id="UP000759443"/>
    </source>
</evidence>
<evidence type="ECO:0000256" key="8">
    <source>
        <dbReference type="ARBA" id="ARBA00022842"/>
    </source>
</evidence>
<dbReference type="EMBL" id="JAGGJU010000006">
    <property type="protein sequence ID" value="MBP1850964.1"/>
    <property type="molecule type" value="Genomic_DNA"/>
</dbReference>
<keyword evidence="7 10" id="KW-0378">Hydrolase</keyword>
<evidence type="ECO:0000256" key="3">
    <source>
        <dbReference type="ARBA" id="ARBA00004818"/>
    </source>
</evidence>
<dbReference type="SFLD" id="SFLDG01135">
    <property type="entry name" value="C1.5.6:_HAD__Beta-PGM__Phospha"/>
    <property type="match status" value="1"/>
</dbReference>
<keyword evidence="6 10" id="KW-0479">Metal-binding</keyword>
<name>A0ABS4DZ50_9HYPH</name>
<evidence type="ECO:0000256" key="9">
    <source>
        <dbReference type="ARBA" id="ARBA00023277"/>
    </source>
</evidence>
<dbReference type="PANTHER" id="PTHR43434">
    <property type="entry name" value="PHOSPHOGLYCOLATE PHOSPHATASE"/>
    <property type="match status" value="1"/>
</dbReference>
<evidence type="ECO:0000256" key="2">
    <source>
        <dbReference type="ARBA" id="ARBA00001946"/>
    </source>
</evidence>
<evidence type="ECO:0000313" key="11">
    <source>
        <dbReference type="EMBL" id="MBP1850964.1"/>
    </source>
</evidence>
<keyword evidence="12" id="KW-1185">Reference proteome</keyword>
<dbReference type="NCBIfam" id="TIGR01509">
    <property type="entry name" value="HAD-SF-IA-v3"/>
    <property type="match status" value="1"/>
</dbReference>
<comment type="similarity">
    <text evidence="4 10">Belongs to the HAD-like hydrolase superfamily. CbbY/CbbZ/Gph/YieH family.</text>
</comment>
<comment type="function">
    <text evidence="10">Specifically catalyzes the dephosphorylation of 2-phosphoglycolate. Is involved in the dissimilation of the intracellular 2-phosphoglycolate formed during the DNA repair of 3'-phosphoglycolate ends, a major class of DNA lesions induced by oxidative stress.</text>
</comment>
<dbReference type="InterPro" id="IPR037512">
    <property type="entry name" value="PGPase_prok"/>
</dbReference>
<comment type="catalytic activity">
    <reaction evidence="1 10">
        <text>2-phosphoglycolate + H2O = glycolate + phosphate</text>
        <dbReference type="Rhea" id="RHEA:14369"/>
        <dbReference type="ChEBI" id="CHEBI:15377"/>
        <dbReference type="ChEBI" id="CHEBI:29805"/>
        <dbReference type="ChEBI" id="CHEBI:43474"/>
        <dbReference type="ChEBI" id="CHEBI:58033"/>
        <dbReference type="EC" id="3.1.3.18"/>
    </reaction>
</comment>
<reference evidence="11 12" key="1">
    <citation type="submission" date="2021-03" db="EMBL/GenBank/DDBJ databases">
        <title>Genomic Encyclopedia of Type Strains, Phase IV (KMG-IV): sequencing the most valuable type-strain genomes for metagenomic binning, comparative biology and taxonomic classification.</title>
        <authorList>
            <person name="Goeker M."/>
        </authorList>
    </citation>
    <scope>NUCLEOTIDE SEQUENCE [LARGE SCALE GENOMIC DNA]</scope>
    <source>
        <strain evidence="11 12">DSM 21600</strain>
    </source>
</reference>
<dbReference type="PANTHER" id="PTHR43434:SF1">
    <property type="entry name" value="PHOSPHOGLYCOLATE PHOSPHATASE"/>
    <property type="match status" value="1"/>
</dbReference>
<dbReference type="SFLD" id="SFLDS00003">
    <property type="entry name" value="Haloacid_Dehalogenase"/>
    <property type="match status" value="1"/>
</dbReference>
<dbReference type="InterPro" id="IPR023214">
    <property type="entry name" value="HAD_sf"/>
</dbReference>
<keyword evidence="8 10" id="KW-0460">Magnesium</keyword>
<accession>A0ABS4DZ50</accession>
<feature type="binding site" evidence="10">
    <location>
        <position position="173"/>
    </location>
    <ligand>
        <name>Mg(2+)</name>
        <dbReference type="ChEBI" id="CHEBI:18420"/>
    </ligand>
</feature>
<dbReference type="Pfam" id="PF13419">
    <property type="entry name" value="HAD_2"/>
    <property type="match status" value="1"/>
</dbReference>
<dbReference type="PRINTS" id="PR00413">
    <property type="entry name" value="HADHALOGNASE"/>
</dbReference>
<feature type="active site" description="Nucleophile" evidence="10">
    <location>
        <position position="11"/>
    </location>
</feature>
<comment type="pathway">
    <text evidence="3 10">Organic acid metabolism; glycolate biosynthesis; glycolate from 2-phosphoglycolate: step 1/1.</text>
</comment>
<dbReference type="SFLD" id="SFLDG01129">
    <property type="entry name" value="C1.5:_HAD__Beta-PGM__Phosphata"/>
    <property type="match status" value="1"/>
</dbReference>
<evidence type="ECO:0000256" key="10">
    <source>
        <dbReference type="HAMAP-Rule" id="MF_00495"/>
    </source>
</evidence>
<comment type="caution">
    <text evidence="11">The sequence shown here is derived from an EMBL/GenBank/DDBJ whole genome shotgun (WGS) entry which is preliminary data.</text>
</comment>
<dbReference type="InterPro" id="IPR036412">
    <property type="entry name" value="HAD-like_sf"/>
</dbReference>
<organism evidence="11 12">
    <name type="scientific">Rhizobium halophytocola</name>
    <dbReference type="NCBI Taxonomy" id="735519"/>
    <lineage>
        <taxon>Bacteria</taxon>
        <taxon>Pseudomonadati</taxon>
        <taxon>Pseudomonadota</taxon>
        <taxon>Alphaproteobacteria</taxon>
        <taxon>Hyphomicrobiales</taxon>
        <taxon>Rhizobiaceae</taxon>
        <taxon>Rhizobium/Agrobacterium group</taxon>
        <taxon>Rhizobium</taxon>
    </lineage>
</organism>
<evidence type="ECO:0000256" key="1">
    <source>
        <dbReference type="ARBA" id="ARBA00000830"/>
    </source>
</evidence>
<dbReference type="InterPro" id="IPR023198">
    <property type="entry name" value="PGP-like_dom2"/>
</dbReference>
<evidence type="ECO:0000256" key="4">
    <source>
        <dbReference type="ARBA" id="ARBA00006171"/>
    </source>
</evidence>
<dbReference type="InterPro" id="IPR050155">
    <property type="entry name" value="HAD-like_hydrolase_sf"/>
</dbReference>
<dbReference type="NCBIfam" id="TIGR01449">
    <property type="entry name" value="PGP_bact"/>
    <property type="match status" value="1"/>
</dbReference>
<dbReference type="InterPro" id="IPR006439">
    <property type="entry name" value="HAD-SF_hydro_IA"/>
</dbReference>
<dbReference type="CDD" id="cd07512">
    <property type="entry name" value="HAD_PGPase"/>
    <property type="match status" value="1"/>
</dbReference>
<comment type="cofactor">
    <cofactor evidence="2 10">
        <name>Mg(2+)</name>
        <dbReference type="ChEBI" id="CHEBI:18420"/>
    </cofactor>
</comment>
<evidence type="ECO:0000256" key="5">
    <source>
        <dbReference type="ARBA" id="ARBA00013078"/>
    </source>
</evidence>
<dbReference type="HAMAP" id="MF_00495">
    <property type="entry name" value="GPH_hydrolase_bact"/>
    <property type="match status" value="1"/>
</dbReference>
<dbReference type="InterPro" id="IPR041492">
    <property type="entry name" value="HAD_2"/>
</dbReference>
<sequence length="227" mass="24253">MSDTTATIVFDLDGTLVDTAHDLIDSLNFTIAAHNLAPVTYDDITHLVGHGARVMIERAFALRGIDLPAEALPAMMQRFVAHYGENMPGHSRPFDGLTEALEQLRQAGYRLAVCTNKMESLARPLIESLGLSGHFAAISGGDTFAQRKPHGDHIRLTVEMAGGDPSEAVMVGDSINDILGARNAGVPSIAVPFGYSDVPVEELGATCIIASYNELTPELVGRLLSSR</sequence>
<dbReference type="GO" id="GO:0008967">
    <property type="term" value="F:phosphoglycolate phosphatase activity"/>
    <property type="evidence" value="ECO:0007669"/>
    <property type="project" value="UniProtKB-EC"/>
</dbReference>
<dbReference type="Gene3D" id="1.10.150.240">
    <property type="entry name" value="Putative phosphatase, domain 2"/>
    <property type="match status" value="1"/>
</dbReference>
<dbReference type="EC" id="3.1.3.18" evidence="5 10"/>
<dbReference type="SUPFAM" id="SSF56784">
    <property type="entry name" value="HAD-like"/>
    <property type="match status" value="1"/>
</dbReference>
<feature type="binding site" evidence="10">
    <location>
        <position position="13"/>
    </location>
    <ligand>
        <name>Mg(2+)</name>
        <dbReference type="ChEBI" id="CHEBI:18420"/>
    </ligand>
</feature>
<evidence type="ECO:0000256" key="6">
    <source>
        <dbReference type="ARBA" id="ARBA00022723"/>
    </source>
</evidence>
<dbReference type="Proteomes" id="UP000759443">
    <property type="component" value="Unassembled WGS sequence"/>
</dbReference>
<evidence type="ECO:0000256" key="7">
    <source>
        <dbReference type="ARBA" id="ARBA00022801"/>
    </source>
</evidence>
<proteinExistence type="inferred from homology"/>
<feature type="binding site" evidence="10">
    <location>
        <position position="11"/>
    </location>
    <ligand>
        <name>Mg(2+)</name>
        <dbReference type="ChEBI" id="CHEBI:18420"/>
    </ligand>
</feature>
<dbReference type="NCBIfam" id="TIGR01549">
    <property type="entry name" value="HAD-SF-IA-v1"/>
    <property type="match status" value="1"/>
</dbReference>
<protein>
    <recommendedName>
        <fullName evidence="5 10">Phosphoglycolate phosphatase</fullName>
        <shortName evidence="10">PGP</shortName>
        <shortName evidence="10">PGPase</shortName>
        <ecNumber evidence="5 10">3.1.3.18</ecNumber>
    </recommendedName>
</protein>